<dbReference type="EMBL" id="WPIN01000011">
    <property type="protein sequence ID" value="MVM33491.1"/>
    <property type="molecule type" value="Genomic_DNA"/>
</dbReference>
<dbReference type="InterPro" id="IPR045538">
    <property type="entry name" value="CIS_TMP"/>
</dbReference>
<protein>
    <submittedName>
        <fullName evidence="2">Uncharacterized protein</fullName>
    </submittedName>
</protein>
<gene>
    <name evidence="2" type="ORF">GO755_25870</name>
</gene>
<organism evidence="2 3">
    <name type="scientific">Spirosoma arboris</name>
    <dbReference type="NCBI Taxonomy" id="2682092"/>
    <lineage>
        <taxon>Bacteria</taxon>
        <taxon>Pseudomonadati</taxon>
        <taxon>Bacteroidota</taxon>
        <taxon>Cytophagia</taxon>
        <taxon>Cytophagales</taxon>
        <taxon>Cytophagaceae</taxon>
        <taxon>Spirosoma</taxon>
    </lineage>
</organism>
<evidence type="ECO:0000313" key="3">
    <source>
        <dbReference type="Proteomes" id="UP000436006"/>
    </source>
</evidence>
<keyword evidence="3" id="KW-1185">Reference proteome</keyword>
<name>A0A7K1SI39_9BACT</name>
<sequence length="479" mass="54617">MTHIIRQQYVHIDLNGTESEGMALHSQLPELCRNWLLPAIERALDRCAPSDGHLYIDRLEIDAGVVSLDRLEQDIVELVERALEQSIQLQNSLVDVNPGQSDHTSVRKTNAQSVTEAFVYFLKTGSLPWFFRLPVGKTLEQVLLDSWHKESEATITRRAFVDSIRSILSSAPVRNRLIRQFSPVFLEILFTRLSPANQPILHAVLTVLHATGSEPAELALVTRQLWETAFVHLAEHRQMTEQQIVSEVWHTLPIVKTDRLKQQLERHWPSVTQSEKWSTQPPTIEQKNDEVRQNPENEEAQQHTQRQANGQLSVQEGVYVDHAGLVLLHPFLAQFFGALGIAQGDQLVQPERALCLLYYLATGQTVAPEYELLLPKVLCNLPMDMPVESDVALTATELEEADVLLRTVVRYWEALRNTSTDALRGTFLIRPGKLSLRADGDWLLQVETASFDILVDQLPWLISRIQLPWMKTMLRVEWQ</sequence>
<evidence type="ECO:0000256" key="1">
    <source>
        <dbReference type="SAM" id="MobiDB-lite"/>
    </source>
</evidence>
<comment type="caution">
    <text evidence="2">The sequence shown here is derived from an EMBL/GenBank/DDBJ whole genome shotgun (WGS) entry which is preliminary data.</text>
</comment>
<proteinExistence type="predicted"/>
<dbReference type="Pfam" id="PF19268">
    <property type="entry name" value="CIS_TMP"/>
    <property type="match status" value="1"/>
</dbReference>
<dbReference type="Proteomes" id="UP000436006">
    <property type="component" value="Unassembled WGS sequence"/>
</dbReference>
<dbReference type="AlphaFoldDB" id="A0A7K1SI39"/>
<reference evidence="2 3" key="1">
    <citation type="submission" date="2019-12" db="EMBL/GenBank/DDBJ databases">
        <title>Spirosoma sp. HMF4905 genome sequencing and assembly.</title>
        <authorList>
            <person name="Kang H."/>
            <person name="Cha I."/>
            <person name="Kim H."/>
            <person name="Joh K."/>
        </authorList>
    </citation>
    <scope>NUCLEOTIDE SEQUENCE [LARGE SCALE GENOMIC DNA]</scope>
    <source>
        <strain evidence="2 3">HMF4905</strain>
    </source>
</reference>
<feature type="region of interest" description="Disordered" evidence="1">
    <location>
        <begin position="271"/>
        <end position="308"/>
    </location>
</feature>
<accession>A0A7K1SI39</accession>
<feature type="compositionally biased region" description="Polar residues" evidence="1">
    <location>
        <begin position="271"/>
        <end position="285"/>
    </location>
</feature>
<feature type="compositionally biased region" description="Basic and acidic residues" evidence="1">
    <location>
        <begin position="286"/>
        <end position="295"/>
    </location>
</feature>
<evidence type="ECO:0000313" key="2">
    <source>
        <dbReference type="EMBL" id="MVM33491.1"/>
    </source>
</evidence>
<dbReference type="RefSeq" id="WP_157588206.1">
    <property type="nucleotide sequence ID" value="NZ_WPIN01000011.1"/>
</dbReference>